<dbReference type="PANTHER" id="PTHR33221">
    <property type="entry name" value="WINGED HELIX-TURN-HELIX TRANSCRIPTIONAL REGULATOR, RRF2 FAMILY"/>
    <property type="match status" value="1"/>
</dbReference>
<reference evidence="2" key="1">
    <citation type="journal article" date="2014" name="Int. J. Syst. Evol. Microbiol.">
        <title>Complete genome sequence of Corynebacterium casei LMG S-19264T (=DSM 44701T), isolated from a smear-ripened cheese.</title>
        <authorList>
            <consortium name="US DOE Joint Genome Institute (JGI-PGF)"/>
            <person name="Walter F."/>
            <person name="Albersmeier A."/>
            <person name="Kalinowski J."/>
            <person name="Ruckert C."/>
        </authorList>
    </citation>
    <scope>NUCLEOTIDE SEQUENCE</scope>
    <source>
        <strain evidence="2">CGMCC 1.10859</strain>
    </source>
</reference>
<dbReference type="AlphaFoldDB" id="A0AAN4UQ06"/>
<dbReference type="Proteomes" id="UP000634647">
    <property type="component" value="Unassembled WGS sequence"/>
</dbReference>
<dbReference type="EMBL" id="BNAB01000004">
    <property type="protein sequence ID" value="GHE00245.1"/>
    <property type="molecule type" value="Genomic_DNA"/>
</dbReference>
<dbReference type="Proteomes" id="UP000199541">
    <property type="component" value="Unassembled WGS sequence"/>
</dbReference>
<organism evidence="2 5">
    <name type="scientific">Allgaiera indica</name>
    <dbReference type="NCBI Taxonomy" id="765699"/>
    <lineage>
        <taxon>Bacteria</taxon>
        <taxon>Pseudomonadati</taxon>
        <taxon>Pseudomonadota</taxon>
        <taxon>Alphaproteobacteria</taxon>
        <taxon>Rhodobacterales</taxon>
        <taxon>Paracoccaceae</taxon>
        <taxon>Allgaiera</taxon>
    </lineage>
</organism>
<dbReference type="RefSeq" id="WP_051646085.1">
    <property type="nucleotide sequence ID" value="NZ_BNAB01000004.1"/>
</dbReference>
<dbReference type="GO" id="GO:0003700">
    <property type="term" value="F:DNA-binding transcription factor activity"/>
    <property type="evidence" value="ECO:0007669"/>
    <property type="project" value="TreeGrafter"/>
</dbReference>
<dbReference type="GO" id="GO:0003677">
    <property type="term" value="F:DNA binding"/>
    <property type="evidence" value="ECO:0007669"/>
    <property type="project" value="UniProtKB-KW"/>
</dbReference>
<dbReference type="InterPro" id="IPR036388">
    <property type="entry name" value="WH-like_DNA-bd_sf"/>
</dbReference>
<sequence length="164" mass="17807">MRLTIRTHLAIRTLTACAVNPGRVLRKHELAEAFCASGNHLAQVINTLGRLGYLQTVRGRKGGMRLARAPEQIRIGAVARAFEAGTALGFCIDHAKTCCPMVRHCRLRGALKAAVEAFYGVLDQYSLADMIRDNDGLVQFLDFDEPIVALSTPCTHSGIFAAAN</sequence>
<comment type="caution">
    <text evidence="2">The sequence shown here is derived from an EMBL/GenBank/DDBJ whole genome shotgun (WGS) entry which is preliminary data.</text>
</comment>
<dbReference type="PANTHER" id="PTHR33221:SF4">
    <property type="entry name" value="HTH-TYPE TRANSCRIPTIONAL REPRESSOR NSRR"/>
    <property type="match status" value="1"/>
</dbReference>
<dbReference type="NCBIfam" id="TIGR00738">
    <property type="entry name" value="rrf2_super"/>
    <property type="match status" value="1"/>
</dbReference>
<evidence type="ECO:0000313" key="5">
    <source>
        <dbReference type="Proteomes" id="UP000634647"/>
    </source>
</evidence>
<dbReference type="EMBL" id="FNOB01000005">
    <property type="protein sequence ID" value="SDW65037.1"/>
    <property type="molecule type" value="Genomic_DNA"/>
</dbReference>
<dbReference type="InterPro" id="IPR000944">
    <property type="entry name" value="Tscrpt_reg_Rrf2"/>
</dbReference>
<dbReference type="PROSITE" id="PS51197">
    <property type="entry name" value="HTH_RRF2_2"/>
    <property type="match status" value="1"/>
</dbReference>
<evidence type="ECO:0000313" key="4">
    <source>
        <dbReference type="Proteomes" id="UP000199541"/>
    </source>
</evidence>
<dbReference type="InterPro" id="IPR036390">
    <property type="entry name" value="WH_DNA-bd_sf"/>
</dbReference>
<dbReference type="Gene3D" id="1.10.10.10">
    <property type="entry name" value="Winged helix-like DNA-binding domain superfamily/Winged helix DNA-binding domain"/>
    <property type="match status" value="1"/>
</dbReference>
<dbReference type="SUPFAM" id="SSF46785">
    <property type="entry name" value="Winged helix' DNA-binding domain"/>
    <property type="match status" value="1"/>
</dbReference>
<protein>
    <submittedName>
        <fullName evidence="2">Rrf2 family transcriptional regulator</fullName>
    </submittedName>
    <submittedName>
        <fullName evidence="3">Transcriptional regulator, BadM/Rrf2 family</fullName>
    </submittedName>
</protein>
<reference evidence="3 4" key="2">
    <citation type="submission" date="2016-10" db="EMBL/GenBank/DDBJ databases">
        <authorList>
            <person name="Varghese N."/>
            <person name="Submissions S."/>
        </authorList>
    </citation>
    <scope>NUCLEOTIDE SEQUENCE [LARGE SCALE GENOMIC DNA]</scope>
    <source>
        <strain evidence="3 4">DSM 24802</strain>
    </source>
</reference>
<evidence type="ECO:0000256" key="1">
    <source>
        <dbReference type="ARBA" id="ARBA00023125"/>
    </source>
</evidence>
<accession>A0AAN4UQ06</accession>
<name>A0AAN4UQ06_9RHOB</name>
<evidence type="ECO:0000313" key="3">
    <source>
        <dbReference type="EMBL" id="SDW65037.1"/>
    </source>
</evidence>
<evidence type="ECO:0000313" key="2">
    <source>
        <dbReference type="EMBL" id="GHE00245.1"/>
    </source>
</evidence>
<dbReference type="Pfam" id="PF02082">
    <property type="entry name" value="Rrf2"/>
    <property type="match status" value="1"/>
</dbReference>
<gene>
    <name evidence="2" type="ORF">GCM10008024_10980</name>
    <name evidence="3" type="ORF">SAMN05444006_105214</name>
</gene>
<keyword evidence="1" id="KW-0238">DNA-binding</keyword>
<reference evidence="2" key="3">
    <citation type="submission" date="2023-06" db="EMBL/GenBank/DDBJ databases">
        <authorList>
            <person name="Sun Q."/>
            <person name="Zhou Y."/>
        </authorList>
    </citation>
    <scope>NUCLEOTIDE SEQUENCE</scope>
    <source>
        <strain evidence="2">CGMCC 1.10859</strain>
    </source>
</reference>
<proteinExistence type="predicted"/>
<keyword evidence="4" id="KW-1185">Reference proteome</keyword>
<dbReference type="GO" id="GO:0005829">
    <property type="term" value="C:cytosol"/>
    <property type="evidence" value="ECO:0007669"/>
    <property type="project" value="TreeGrafter"/>
</dbReference>